<dbReference type="OMA" id="FRECVYS"/>
<keyword evidence="5 8" id="KW-0472">Membrane</keyword>
<evidence type="ECO:0000256" key="4">
    <source>
        <dbReference type="ARBA" id="ARBA00022859"/>
    </source>
</evidence>
<dbReference type="InterPro" id="IPR036179">
    <property type="entry name" value="Ig-like_dom_sf"/>
</dbReference>
<evidence type="ECO:0000256" key="9">
    <source>
        <dbReference type="SAM" id="SignalP"/>
    </source>
</evidence>
<dbReference type="Proteomes" id="UP000261340">
    <property type="component" value="Unplaced"/>
</dbReference>
<keyword evidence="3 9" id="KW-0732">Signal</keyword>
<dbReference type="SMART" id="SM00406">
    <property type="entry name" value="IGv"/>
    <property type="match status" value="1"/>
</dbReference>
<dbReference type="STRING" id="61819.ENSACIP00000020897"/>
<evidence type="ECO:0000256" key="2">
    <source>
        <dbReference type="ARBA" id="ARBA00022475"/>
    </source>
</evidence>
<dbReference type="GeneTree" id="ENSGT00950000182968"/>
<dbReference type="SMART" id="SM00409">
    <property type="entry name" value="IG"/>
    <property type="match status" value="2"/>
</dbReference>
<feature type="domain" description="Ig-like" evidence="10">
    <location>
        <begin position="38"/>
        <end position="134"/>
    </location>
</feature>
<comment type="subcellular location">
    <subcellularLocation>
        <location evidence="1">Cell membrane</location>
    </subcellularLocation>
</comment>
<feature type="chain" id="PRO_5018717907" description="Ig-like domain-containing protein" evidence="9">
    <location>
        <begin position="23"/>
        <end position="336"/>
    </location>
</feature>
<keyword evidence="4" id="KW-0391">Immunity</keyword>
<dbReference type="InterPro" id="IPR007110">
    <property type="entry name" value="Ig-like_dom"/>
</dbReference>
<sequence length="336" mass="37785">TMTPPTCALYVVSLFVANMVHTTPLKDASLYFKSGNVGENVTLECQCGDNTAVMLYWYKQVLGQRPRLMSTFYKHNQNGTFQEEFKNPRFSLGTGKDKSHLLNISYLSVSDSATYYCVMSNLYDFKFCEGTTVSVKGSGLSIQALVYQSSSEAIQSRKSVTLNCTVQPGTCDGEHSVYWFKNSEATHPGLIYTIGGRNDRCETNPDTQPDACYYDLPMKSLNRSQRYCAVASCGHMLYGSGTAVKDKAEYPLLAHFFSGALALTVILVGLLAFSLYKVSKRHRECTETSTVNTELHQDRENKENLHYAALRNYKIKRSRKKRDDGWNECVYSSVKQ</sequence>
<keyword evidence="7" id="KW-0325">Glycoprotein</keyword>
<name>A0A3Q0SDB7_AMPCI</name>
<dbReference type="InterPro" id="IPR013783">
    <property type="entry name" value="Ig-like_fold"/>
</dbReference>
<keyword evidence="8" id="KW-0812">Transmembrane</keyword>
<dbReference type="PROSITE" id="PS50835">
    <property type="entry name" value="IG_LIKE"/>
    <property type="match status" value="1"/>
</dbReference>
<evidence type="ECO:0000313" key="12">
    <source>
        <dbReference type="Proteomes" id="UP000261340"/>
    </source>
</evidence>
<dbReference type="Pfam" id="PF07686">
    <property type="entry name" value="V-set"/>
    <property type="match status" value="1"/>
</dbReference>
<protein>
    <recommendedName>
        <fullName evidence="10">Ig-like domain-containing protein</fullName>
    </recommendedName>
</protein>
<feature type="transmembrane region" description="Helical" evidence="8">
    <location>
        <begin position="252"/>
        <end position="273"/>
    </location>
</feature>
<evidence type="ECO:0000256" key="1">
    <source>
        <dbReference type="ARBA" id="ARBA00004236"/>
    </source>
</evidence>
<proteinExistence type="predicted"/>
<dbReference type="Ensembl" id="ENSACIT00000021441.1">
    <property type="protein sequence ID" value="ENSACIP00000020897.1"/>
    <property type="gene ID" value="ENSACIG00000016235.1"/>
</dbReference>
<evidence type="ECO:0000313" key="11">
    <source>
        <dbReference type="Ensembl" id="ENSACIP00000020897.1"/>
    </source>
</evidence>
<keyword evidence="2" id="KW-1003">Cell membrane</keyword>
<dbReference type="InterPro" id="IPR052051">
    <property type="entry name" value="TCR_complex_component"/>
</dbReference>
<evidence type="ECO:0000256" key="8">
    <source>
        <dbReference type="SAM" id="Phobius"/>
    </source>
</evidence>
<evidence type="ECO:0000256" key="7">
    <source>
        <dbReference type="ARBA" id="ARBA00023180"/>
    </source>
</evidence>
<dbReference type="GO" id="GO:0009617">
    <property type="term" value="P:response to bacterium"/>
    <property type="evidence" value="ECO:0007669"/>
    <property type="project" value="TreeGrafter"/>
</dbReference>
<keyword evidence="8" id="KW-1133">Transmembrane helix</keyword>
<evidence type="ECO:0000256" key="6">
    <source>
        <dbReference type="ARBA" id="ARBA00023157"/>
    </source>
</evidence>
<dbReference type="GO" id="GO:0005886">
    <property type="term" value="C:plasma membrane"/>
    <property type="evidence" value="ECO:0007669"/>
    <property type="project" value="UniProtKB-SubCell"/>
</dbReference>
<dbReference type="SUPFAM" id="SSF48726">
    <property type="entry name" value="Immunoglobulin"/>
    <property type="match status" value="2"/>
</dbReference>
<feature type="signal peptide" evidence="9">
    <location>
        <begin position="1"/>
        <end position="22"/>
    </location>
</feature>
<accession>A0A3Q0SDB7</accession>
<dbReference type="GO" id="GO:0002376">
    <property type="term" value="P:immune system process"/>
    <property type="evidence" value="ECO:0007669"/>
    <property type="project" value="UniProtKB-KW"/>
</dbReference>
<keyword evidence="12" id="KW-1185">Reference proteome</keyword>
<keyword evidence="6" id="KW-1015">Disulfide bond</keyword>
<reference evidence="11" key="2">
    <citation type="submission" date="2025-09" db="UniProtKB">
        <authorList>
            <consortium name="Ensembl"/>
        </authorList>
    </citation>
    <scope>IDENTIFICATION</scope>
</reference>
<reference evidence="11" key="1">
    <citation type="submission" date="2025-08" db="UniProtKB">
        <authorList>
            <consortium name="Ensembl"/>
        </authorList>
    </citation>
    <scope>IDENTIFICATION</scope>
</reference>
<dbReference type="InterPro" id="IPR003599">
    <property type="entry name" value="Ig_sub"/>
</dbReference>
<dbReference type="InterPro" id="IPR013106">
    <property type="entry name" value="Ig_V-set"/>
</dbReference>
<organism evidence="11 12">
    <name type="scientific">Amphilophus citrinellus</name>
    <name type="common">Midas cichlid</name>
    <name type="synonym">Cichlasoma citrinellum</name>
    <dbReference type="NCBI Taxonomy" id="61819"/>
    <lineage>
        <taxon>Eukaryota</taxon>
        <taxon>Metazoa</taxon>
        <taxon>Chordata</taxon>
        <taxon>Craniata</taxon>
        <taxon>Vertebrata</taxon>
        <taxon>Euteleostomi</taxon>
        <taxon>Actinopterygii</taxon>
        <taxon>Neopterygii</taxon>
        <taxon>Teleostei</taxon>
        <taxon>Neoteleostei</taxon>
        <taxon>Acanthomorphata</taxon>
        <taxon>Ovalentaria</taxon>
        <taxon>Cichlomorphae</taxon>
        <taxon>Cichliformes</taxon>
        <taxon>Cichlidae</taxon>
        <taxon>New World cichlids</taxon>
        <taxon>Cichlasomatinae</taxon>
        <taxon>Heroini</taxon>
        <taxon>Amphilophus</taxon>
    </lineage>
</organism>
<dbReference type="AlphaFoldDB" id="A0A3Q0SDB7"/>
<evidence type="ECO:0000256" key="5">
    <source>
        <dbReference type="ARBA" id="ARBA00023136"/>
    </source>
</evidence>
<evidence type="ECO:0000259" key="10">
    <source>
        <dbReference type="PROSITE" id="PS50835"/>
    </source>
</evidence>
<evidence type="ECO:0000256" key="3">
    <source>
        <dbReference type="ARBA" id="ARBA00022729"/>
    </source>
</evidence>
<dbReference type="PANTHER" id="PTHR19433">
    <property type="entry name" value="T-CELL RECEPTOR ALPHA CHAIN V REGION-RELATED"/>
    <property type="match status" value="1"/>
</dbReference>
<dbReference type="Gene3D" id="2.60.40.10">
    <property type="entry name" value="Immunoglobulins"/>
    <property type="match status" value="2"/>
</dbReference>
<dbReference type="PANTHER" id="PTHR19433:SF127">
    <property type="entry name" value="NITR9"/>
    <property type="match status" value="1"/>
</dbReference>
<dbReference type="CDD" id="cd00099">
    <property type="entry name" value="IgV"/>
    <property type="match status" value="1"/>
</dbReference>